<protein>
    <submittedName>
        <fullName evidence="1">Uncharacterized protein</fullName>
    </submittedName>
</protein>
<organism evidence="1 2">
    <name type="scientific">Lysobacter soli</name>
    <dbReference type="NCBI Taxonomy" id="453783"/>
    <lineage>
        <taxon>Bacteria</taxon>
        <taxon>Pseudomonadati</taxon>
        <taxon>Pseudomonadota</taxon>
        <taxon>Gammaproteobacteria</taxon>
        <taxon>Lysobacterales</taxon>
        <taxon>Lysobacteraceae</taxon>
        <taxon>Lysobacter</taxon>
    </lineage>
</organism>
<evidence type="ECO:0000313" key="1">
    <source>
        <dbReference type="EMBL" id="RDY69425.1"/>
    </source>
</evidence>
<dbReference type="EMBL" id="QTJR01000001">
    <property type="protein sequence ID" value="RDY69425.1"/>
    <property type="molecule type" value="Genomic_DNA"/>
</dbReference>
<dbReference type="Proteomes" id="UP000256829">
    <property type="component" value="Unassembled WGS sequence"/>
</dbReference>
<name>A0A3D8VJC2_9GAMM</name>
<keyword evidence="2" id="KW-1185">Reference proteome</keyword>
<proteinExistence type="predicted"/>
<comment type="caution">
    <text evidence="1">The sequence shown here is derived from an EMBL/GenBank/DDBJ whole genome shotgun (WGS) entry which is preliminary data.</text>
</comment>
<evidence type="ECO:0000313" key="2">
    <source>
        <dbReference type="Proteomes" id="UP000256829"/>
    </source>
</evidence>
<accession>A0A3D8VJC2</accession>
<reference evidence="1 2" key="1">
    <citation type="submission" date="2018-08" db="EMBL/GenBank/DDBJ databases">
        <title>Lysobacter soli KCTC 22011, whole genome shotgun sequence.</title>
        <authorList>
            <person name="Zhang X."/>
            <person name="Feng G."/>
            <person name="Zhu H."/>
        </authorList>
    </citation>
    <scope>NUCLEOTIDE SEQUENCE [LARGE SCALE GENOMIC DNA]</scope>
    <source>
        <strain evidence="1 2">KCTC 22011</strain>
    </source>
</reference>
<dbReference type="AlphaFoldDB" id="A0A3D8VJC2"/>
<gene>
    <name evidence="1" type="ORF">DX912_01275</name>
</gene>
<sequence>MEASLERKVQRPLLYLRTMPATHRRAETCPIALVRHSREGGNPTVPSITAFEWRDAPDTWIPACAGMTARVAVWTE</sequence>